<name>A0A6L2ZZ90_9LACT</name>
<proteinExistence type="predicted"/>
<organism evidence="1 2">
    <name type="scientific">Lactococcus garvieae</name>
    <dbReference type="NCBI Taxonomy" id="1363"/>
    <lineage>
        <taxon>Bacteria</taxon>
        <taxon>Bacillati</taxon>
        <taxon>Bacillota</taxon>
        <taxon>Bacilli</taxon>
        <taxon>Lactobacillales</taxon>
        <taxon>Streptococcaceae</taxon>
        <taxon>Lactococcus</taxon>
    </lineage>
</organism>
<dbReference type="EMBL" id="BLXU01000021">
    <property type="protein sequence ID" value="GFO52920.1"/>
    <property type="molecule type" value="Genomic_DNA"/>
</dbReference>
<dbReference type="AlphaFoldDB" id="A0A6L2ZZ90"/>
<reference evidence="1 2" key="1">
    <citation type="submission" date="2020-06" db="EMBL/GenBank/DDBJ databases">
        <title>Draft genome sequence of Lactic acid bacteria from Okinawan-style tofu.</title>
        <authorList>
            <person name="Takara I."/>
            <person name="Ikematsu S."/>
        </authorList>
    </citation>
    <scope>NUCLEOTIDE SEQUENCE [LARGE SCALE GENOMIC DNA]</scope>
    <source>
        <strain evidence="2">lg38</strain>
    </source>
</reference>
<dbReference type="Proteomes" id="UP000504756">
    <property type="component" value="Unassembled WGS sequence"/>
</dbReference>
<accession>A0A6L2ZZ90</accession>
<gene>
    <name evidence="1" type="ORF">ikelab_21950</name>
</gene>
<evidence type="ECO:0000313" key="1">
    <source>
        <dbReference type="EMBL" id="GFO52920.1"/>
    </source>
</evidence>
<sequence length="63" mass="7472">MRSLTSVGKKMAFGRYTRKNLTLGSSFFVFKDKKIKKYTHLHNKNMRKKLQKTLKHLADLMNL</sequence>
<protein>
    <submittedName>
        <fullName evidence="1">Uncharacterized protein</fullName>
    </submittedName>
</protein>
<evidence type="ECO:0000313" key="2">
    <source>
        <dbReference type="Proteomes" id="UP000504756"/>
    </source>
</evidence>
<comment type="caution">
    <text evidence="1">The sequence shown here is derived from an EMBL/GenBank/DDBJ whole genome shotgun (WGS) entry which is preliminary data.</text>
</comment>